<evidence type="ECO:0000313" key="3">
    <source>
        <dbReference type="Proteomes" id="UP000027466"/>
    </source>
</evidence>
<evidence type="ECO:0000256" key="1">
    <source>
        <dbReference type="SAM" id="Phobius"/>
    </source>
</evidence>
<gene>
    <name evidence="2" type="ORF">BG61_04220</name>
</gene>
<keyword evidence="1" id="KW-0812">Transmembrane</keyword>
<dbReference type="AlphaFoldDB" id="A0A069PBQ3"/>
<dbReference type="EMBL" id="JFHC01000110">
    <property type="protein sequence ID" value="KDR38080.1"/>
    <property type="molecule type" value="Genomic_DNA"/>
</dbReference>
<protein>
    <submittedName>
        <fullName evidence="2">Uncharacterized protein</fullName>
    </submittedName>
</protein>
<name>A0A069PBQ3_9BURK</name>
<keyword evidence="1" id="KW-1133">Transmembrane helix</keyword>
<reference evidence="2 3" key="1">
    <citation type="submission" date="2014-03" db="EMBL/GenBank/DDBJ databases">
        <title>Draft Genome Sequences of Four Burkholderia Strains.</title>
        <authorList>
            <person name="Liu X.Y."/>
            <person name="Li C.X."/>
            <person name="Xu J.H."/>
        </authorList>
    </citation>
    <scope>NUCLEOTIDE SEQUENCE [LARGE SCALE GENOMIC DNA]</scope>
    <source>
        <strain evidence="2 3">DSM 50014</strain>
    </source>
</reference>
<comment type="caution">
    <text evidence="2">The sequence shown here is derived from an EMBL/GenBank/DDBJ whole genome shotgun (WGS) entry which is preliminary data.</text>
</comment>
<keyword evidence="3" id="KW-1185">Reference proteome</keyword>
<accession>A0A069PBQ3</accession>
<feature type="transmembrane region" description="Helical" evidence="1">
    <location>
        <begin position="47"/>
        <end position="67"/>
    </location>
</feature>
<dbReference type="Proteomes" id="UP000027466">
    <property type="component" value="Unassembled WGS sequence"/>
</dbReference>
<organism evidence="2 3">
    <name type="scientific">Caballeronia glathei</name>
    <dbReference type="NCBI Taxonomy" id="60547"/>
    <lineage>
        <taxon>Bacteria</taxon>
        <taxon>Pseudomonadati</taxon>
        <taxon>Pseudomonadota</taxon>
        <taxon>Betaproteobacteria</taxon>
        <taxon>Burkholderiales</taxon>
        <taxon>Burkholderiaceae</taxon>
        <taxon>Caballeronia</taxon>
    </lineage>
</organism>
<sequence length="81" mass="8976">MKIEKTNDGFLNGRDHCSPIVLETSTPQMYRRGIGQKQEERTHYDHLIVAGAALLVGALILLGWIGVADVVFPITGTWRSI</sequence>
<proteinExistence type="predicted"/>
<evidence type="ECO:0000313" key="2">
    <source>
        <dbReference type="EMBL" id="KDR38080.1"/>
    </source>
</evidence>
<keyword evidence="1" id="KW-0472">Membrane</keyword>